<dbReference type="PANTHER" id="PTHR30146">
    <property type="entry name" value="LACI-RELATED TRANSCRIPTIONAL REPRESSOR"/>
    <property type="match status" value="1"/>
</dbReference>
<dbReference type="Pfam" id="PF13377">
    <property type="entry name" value="Peripla_BP_3"/>
    <property type="match status" value="1"/>
</dbReference>
<keyword evidence="6" id="KW-1185">Reference proteome</keyword>
<dbReference type="InterPro" id="IPR046335">
    <property type="entry name" value="LacI/GalR-like_sensor"/>
</dbReference>
<dbReference type="InterPro" id="IPR028082">
    <property type="entry name" value="Peripla_BP_I"/>
</dbReference>
<dbReference type="SUPFAM" id="SSF53822">
    <property type="entry name" value="Periplasmic binding protein-like I"/>
    <property type="match status" value="1"/>
</dbReference>
<gene>
    <name evidence="5" type="ORF">ACFSCS_05725</name>
</gene>
<dbReference type="Proteomes" id="UP001597326">
    <property type="component" value="Unassembled WGS sequence"/>
</dbReference>
<reference evidence="6" key="1">
    <citation type="journal article" date="2019" name="Int. J. Syst. Evol. Microbiol.">
        <title>The Global Catalogue of Microorganisms (GCM) 10K type strain sequencing project: providing services to taxonomists for standard genome sequencing and annotation.</title>
        <authorList>
            <consortium name="The Broad Institute Genomics Platform"/>
            <consortium name="The Broad Institute Genome Sequencing Center for Infectious Disease"/>
            <person name="Wu L."/>
            <person name="Ma J."/>
        </authorList>
    </citation>
    <scope>NUCLEOTIDE SEQUENCE [LARGE SCALE GENOMIC DNA]</scope>
    <source>
        <strain evidence="6">CAIM 431</strain>
    </source>
</reference>
<dbReference type="InterPro" id="IPR010982">
    <property type="entry name" value="Lambda_DNA-bd_dom_sf"/>
</dbReference>
<evidence type="ECO:0000256" key="3">
    <source>
        <dbReference type="ARBA" id="ARBA00023163"/>
    </source>
</evidence>
<dbReference type="GO" id="GO:0003677">
    <property type="term" value="F:DNA binding"/>
    <property type="evidence" value="ECO:0007669"/>
    <property type="project" value="UniProtKB-KW"/>
</dbReference>
<dbReference type="Pfam" id="PF00356">
    <property type="entry name" value="LacI"/>
    <property type="match status" value="1"/>
</dbReference>
<name>A0ABW4RTQ4_9ACTN</name>
<evidence type="ECO:0000256" key="2">
    <source>
        <dbReference type="ARBA" id="ARBA00023125"/>
    </source>
</evidence>
<evidence type="ECO:0000256" key="1">
    <source>
        <dbReference type="ARBA" id="ARBA00023015"/>
    </source>
</evidence>
<dbReference type="PROSITE" id="PS00356">
    <property type="entry name" value="HTH_LACI_1"/>
    <property type="match status" value="1"/>
</dbReference>
<dbReference type="SUPFAM" id="SSF47413">
    <property type="entry name" value="lambda repressor-like DNA-binding domains"/>
    <property type="match status" value="1"/>
</dbReference>
<keyword evidence="1" id="KW-0805">Transcription regulation</keyword>
<keyword evidence="3" id="KW-0804">Transcription</keyword>
<dbReference type="PROSITE" id="PS50932">
    <property type="entry name" value="HTH_LACI_2"/>
    <property type="match status" value="1"/>
</dbReference>
<keyword evidence="2 5" id="KW-0238">DNA-binding</keyword>
<dbReference type="Gene3D" id="3.40.50.2300">
    <property type="match status" value="2"/>
</dbReference>
<organism evidence="5 6">
    <name type="scientific">Luteococcus peritonei</name>
    <dbReference type="NCBI Taxonomy" id="88874"/>
    <lineage>
        <taxon>Bacteria</taxon>
        <taxon>Bacillati</taxon>
        <taxon>Actinomycetota</taxon>
        <taxon>Actinomycetes</taxon>
        <taxon>Propionibacteriales</taxon>
        <taxon>Propionibacteriaceae</taxon>
        <taxon>Luteococcus</taxon>
    </lineage>
</organism>
<evidence type="ECO:0000313" key="5">
    <source>
        <dbReference type="EMBL" id="MFD1889691.1"/>
    </source>
</evidence>
<dbReference type="EMBL" id="JBHUFZ010000011">
    <property type="protein sequence ID" value="MFD1889691.1"/>
    <property type="molecule type" value="Genomic_DNA"/>
</dbReference>
<dbReference type="PANTHER" id="PTHR30146:SF153">
    <property type="entry name" value="LACTOSE OPERON REPRESSOR"/>
    <property type="match status" value="1"/>
</dbReference>
<dbReference type="InterPro" id="IPR000843">
    <property type="entry name" value="HTH_LacI"/>
</dbReference>
<accession>A0ABW4RTQ4</accession>
<dbReference type="Gene3D" id="1.10.260.40">
    <property type="entry name" value="lambda repressor-like DNA-binding domains"/>
    <property type="match status" value="1"/>
</dbReference>
<evidence type="ECO:0000313" key="6">
    <source>
        <dbReference type="Proteomes" id="UP001597326"/>
    </source>
</evidence>
<dbReference type="SMART" id="SM00354">
    <property type="entry name" value="HTH_LACI"/>
    <property type="match status" value="1"/>
</dbReference>
<dbReference type="PRINTS" id="PR00036">
    <property type="entry name" value="HTHLACI"/>
</dbReference>
<proteinExistence type="predicted"/>
<comment type="caution">
    <text evidence="5">The sequence shown here is derived from an EMBL/GenBank/DDBJ whole genome shotgun (WGS) entry which is preliminary data.</text>
</comment>
<dbReference type="RefSeq" id="WP_343872773.1">
    <property type="nucleotide sequence ID" value="NZ_BAAAIX010000009.1"/>
</dbReference>
<feature type="domain" description="HTH lacI-type" evidence="4">
    <location>
        <begin position="2"/>
        <end position="57"/>
    </location>
</feature>
<evidence type="ECO:0000259" key="4">
    <source>
        <dbReference type="PROSITE" id="PS50932"/>
    </source>
</evidence>
<protein>
    <submittedName>
        <fullName evidence="5">LacI family DNA-binding transcriptional regulator</fullName>
    </submittedName>
</protein>
<sequence>MVTLKDVAQAAGVSTSTASRVLDERLPPSRSAAAERVRQAALDLGYVRDPLASALRRSGTSSIGIVVPRLTDVVMAIMYEELAAAAAARGMFAVVASTQDDPDREGQAIQSLLRRRVDGIIRTTARTDTPQHTSQHEVRQVLALRGDNQLPAALGDDVLGGRLATRHLLDLGHRRIALVGGPSYATSASGRRRGFEEALADAGVALDPSLVVEGDFSMEAGEDAALRLLSRPDRPTAVFVVNDNVAIGVLSMAARLGIRVPEDLSLVGYNDIPVVSKLPVPLTTVRVPFAQIAAGAMSLLLDDQDAASKALVYAPTLIPRQTTAANPR</sequence>
<dbReference type="CDD" id="cd01392">
    <property type="entry name" value="HTH_LacI"/>
    <property type="match status" value="1"/>
</dbReference>